<feature type="chain" id="PRO_5019235792" description="Peptidase A1 domain-containing protein" evidence="7">
    <location>
        <begin position="21"/>
        <end position="411"/>
    </location>
</feature>
<dbReference type="PANTHER" id="PTHR47966:SF2">
    <property type="entry name" value="ASPERGILLOPEPSIN-1-RELATED"/>
    <property type="match status" value="1"/>
</dbReference>
<accession>A0A439CLU5</accession>
<comment type="similarity">
    <text evidence="1 6">Belongs to the peptidase A1 family.</text>
</comment>
<comment type="caution">
    <text evidence="9">The sequence shown here is derived from an EMBL/GenBank/DDBJ whole genome shotgun (WGS) entry which is preliminary data.</text>
</comment>
<dbReference type="STRING" id="363999.A0A439CLU5"/>
<dbReference type="AlphaFoldDB" id="A0A439CLU5"/>
<evidence type="ECO:0000256" key="7">
    <source>
        <dbReference type="SAM" id="SignalP"/>
    </source>
</evidence>
<dbReference type="FunFam" id="2.40.70.10:FF:000024">
    <property type="entry name" value="Endothiapepsin"/>
    <property type="match status" value="1"/>
</dbReference>
<organism evidence="9 10">
    <name type="scientific">Xylaria grammica</name>
    <dbReference type="NCBI Taxonomy" id="363999"/>
    <lineage>
        <taxon>Eukaryota</taxon>
        <taxon>Fungi</taxon>
        <taxon>Dikarya</taxon>
        <taxon>Ascomycota</taxon>
        <taxon>Pezizomycotina</taxon>
        <taxon>Sordariomycetes</taxon>
        <taxon>Xylariomycetidae</taxon>
        <taxon>Xylariales</taxon>
        <taxon>Xylariaceae</taxon>
        <taxon>Xylaria</taxon>
    </lineage>
</organism>
<evidence type="ECO:0000256" key="2">
    <source>
        <dbReference type="ARBA" id="ARBA00022670"/>
    </source>
</evidence>
<feature type="active site" evidence="5">
    <location>
        <position position="113"/>
    </location>
</feature>
<feature type="signal peptide" evidence="7">
    <location>
        <begin position="1"/>
        <end position="20"/>
    </location>
</feature>
<name>A0A439CLU5_9PEZI</name>
<feature type="domain" description="Peptidase A1" evidence="8">
    <location>
        <begin position="95"/>
        <end position="407"/>
    </location>
</feature>
<feature type="active site" evidence="5">
    <location>
        <position position="297"/>
    </location>
</feature>
<keyword evidence="7" id="KW-0732">Signal</keyword>
<dbReference type="InterPro" id="IPR034163">
    <property type="entry name" value="Aspergillopepsin-like_cat_dom"/>
</dbReference>
<dbReference type="GO" id="GO:0004190">
    <property type="term" value="F:aspartic-type endopeptidase activity"/>
    <property type="evidence" value="ECO:0007669"/>
    <property type="project" value="UniProtKB-KW"/>
</dbReference>
<evidence type="ECO:0000259" key="8">
    <source>
        <dbReference type="PROSITE" id="PS51767"/>
    </source>
</evidence>
<dbReference type="SUPFAM" id="SSF50630">
    <property type="entry name" value="Acid proteases"/>
    <property type="match status" value="1"/>
</dbReference>
<dbReference type="PRINTS" id="PR00792">
    <property type="entry name" value="PEPSIN"/>
</dbReference>
<evidence type="ECO:0000313" key="10">
    <source>
        <dbReference type="Proteomes" id="UP000286045"/>
    </source>
</evidence>
<evidence type="ECO:0000256" key="3">
    <source>
        <dbReference type="ARBA" id="ARBA00022750"/>
    </source>
</evidence>
<evidence type="ECO:0000256" key="5">
    <source>
        <dbReference type="PIRSR" id="PIRSR601461-1"/>
    </source>
</evidence>
<keyword evidence="2 6" id="KW-0645">Protease</keyword>
<protein>
    <recommendedName>
        <fullName evidence="8">Peptidase A1 domain-containing protein</fullName>
    </recommendedName>
</protein>
<evidence type="ECO:0000256" key="1">
    <source>
        <dbReference type="ARBA" id="ARBA00007447"/>
    </source>
</evidence>
<dbReference type="Gene3D" id="2.40.70.10">
    <property type="entry name" value="Acid Proteases"/>
    <property type="match status" value="2"/>
</dbReference>
<keyword evidence="10" id="KW-1185">Reference proteome</keyword>
<dbReference type="Proteomes" id="UP000286045">
    <property type="component" value="Unassembled WGS sequence"/>
</dbReference>
<dbReference type="PROSITE" id="PS51767">
    <property type="entry name" value="PEPTIDASE_A1"/>
    <property type="match status" value="1"/>
</dbReference>
<dbReference type="InterPro" id="IPR033121">
    <property type="entry name" value="PEPTIDASE_A1"/>
</dbReference>
<dbReference type="GO" id="GO:0006508">
    <property type="term" value="P:proteolysis"/>
    <property type="evidence" value="ECO:0007669"/>
    <property type="project" value="UniProtKB-KW"/>
</dbReference>
<dbReference type="InterPro" id="IPR001969">
    <property type="entry name" value="Aspartic_peptidase_AS"/>
</dbReference>
<keyword evidence="4 6" id="KW-0378">Hydrolase</keyword>
<dbReference type="Pfam" id="PF00026">
    <property type="entry name" value="Asp"/>
    <property type="match status" value="1"/>
</dbReference>
<dbReference type="EMBL" id="RYZI01000934">
    <property type="protein sequence ID" value="RWA03122.1"/>
    <property type="molecule type" value="Genomic_DNA"/>
</dbReference>
<dbReference type="FunFam" id="2.40.70.10:FF:000026">
    <property type="entry name" value="Endothiapepsin"/>
    <property type="match status" value="1"/>
</dbReference>
<keyword evidence="3 6" id="KW-0064">Aspartyl protease</keyword>
<dbReference type="CDD" id="cd06097">
    <property type="entry name" value="Aspergillopepsin_like"/>
    <property type="match status" value="1"/>
</dbReference>
<reference evidence="9 10" key="1">
    <citation type="submission" date="2018-12" db="EMBL/GenBank/DDBJ databases">
        <title>Draft genome sequence of Xylaria grammica IHI A82.</title>
        <authorList>
            <person name="Buettner E."/>
            <person name="Kellner H."/>
        </authorList>
    </citation>
    <scope>NUCLEOTIDE SEQUENCE [LARGE SCALE GENOMIC DNA]</scope>
    <source>
        <strain evidence="9 10">IHI A82</strain>
    </source>
</reference>
<evidence type="ECO:0000256" key="4">
    <source>
        <dbReference type="ARBA" id="ARBA00022801"/>
    </source>
</evidence>
<sequence>MVPQPNTFALVAALAGFASASPVQQPKVGAFSLAQVANANFKPHGPSQLAKALLKYGAAMPDGLARNMADRDAARIAARSSGSALADPEQNDIQYLTPIQIGTPPQTLNVDVDSGSSDLWVFSSETPEDSVQGQALYDPSKSSTSEEVQGASWQISYGDQSSSGGVVYRDTVAVGNVSIKGQAVEVATTVSAQFTRDASNDGLLGLAFSSLNTVSPQQESTWFDNAAKVLDHPVWTADLKYHAAGTYDFGVIDKSKYAGKITYVNANSSDGFWMFDMSGYSVGNSTFKTAQFQGIADTGTTLALLPEQVVRDYYRSVRGAKLDYFQGGYVFPCGARPPNFVLGIGPTRLTIPGTYINYAPIDSFGRTCFGGIQSDDGIGFSIIGDVALKAAFVVFDATPDQPRLGWASKRL</sequence>
<evidence type="ECO:0000313" key="9">
    <source>
        <dbReference type="EMBL" id="RWA03122.1"/>
    </source>
</evidence>
<dbReference type="InterPro" id="IPR021109">
    <property type="entry name" value="Peptidase_aspartic_dom_sf"/>
</dbReference>
<proteinExistence type="inferred from homology"/>
<dbReference type="PROSITE" id="PS00141">
    <property type="entry name" value="ASP_PROTEASE"/>
    <property type="match status" value="1"/>
</dbReference>
<evidence type="ECO:0000256" key="6">
    <source>
        <dbReference type="RuleBase" id="RU000454"/>
    </source>
</evidence>
<gene>
    <name evidence="9" type="ORF">EKO27_g11982</name>
</gene>
<dbReference type="PANTHER" id="PTHR47966">
    <property type="entry name" value="BETA-SITE APP-CLEAVING ENZYME, ISOFORM A-RELATED"/>
    <property type="match status" value="1"/>
</dbReference>
<dbReference type="InterPro" id="IPR001461">
    <property type="entry name" value="Aspartic_peptidase_A1"/>
</dbReference>